<dbReference type="Pfam" id="PF20710">
    <property type="entry name" value="DUF6824"/>
    <property type="match status" value="1"/>
</dbReference>
<organism evidence="3">
    <name type="scientific">Entomoneis paludosa</name>
    <dbReference type="NCBI Taxonomy" id="265537"/>
    <lineage>
        <taxon>Eukaryota</taxon>
        <taxon>Sar</taxon>
        <taxon>Stramenopiles</taxon>
        <taxon>Ochrophyta</taxon>
        <taxon>Bacillariophyta</taxon>
        <taxon>Bacillariophyceae</taxon>
        <taxon>Bacillariophycidae</taxon>
        <taxon>Entomoneidaceae</taxon>
        <taxon>Entomoneis</taxon>
    </lineage>
</organism>
<sequence>MVDTPFGDDIQLEGVTQVSDVDVLCGRGGAALRHPGNQTYRRLVNLNKGLYITCLKTEKLKISRSIVAAIREQKGRFLEKDNKSNSWYDIGDKKAVEKTSQALREGQPKLRQKIVEMGGGAVGAASLMERQYGAGQAVYPEQVGLNTASGLDGMMSPGSASQQEVAMAAAQIQRQQHQQQQQQGVAPDGTGSMQPPPTMSEADMLQRLSLNSGNSSAQMAAAIGGGVDEFPHPANQQQQQQHIRGLRPSLNGRGSINANELGFAGSNLSLLSDFSAFGGQSGRDHMGVPSNSNLGGGGGHDGMGRGGVDTYGRGLEQNGASNDMLLYGRGGAAQSNFGGGQPAAARGGDGRQPMPNMGPPAAVGSNSGVGGGKPFPYQHLSMADRRQVFARMKYSRPPSQAGSMHRGSSHHGGSLHRGDVSNHSMGDGMPDIHMVESQLSLISNMTDHRSSHAAGGVAAAAIPERKPVKTQDDIGIGTSSSHSQAMDLGSRHSVMSGLSKISDTSIDASIFSDLSRKIGNVSTRSIAMSDISGLDLAVDARLMDHGFVGDEDLFANDAVERVTAADFDE</sequence>
<evidence type="ECO:0000313" key="3">
    <source>
        <dbReference type="EMBL" id="CAD9986502.1"/>
    </source>
</evidence>
<protein>
    <recommendedName>
        <fullName evidence="2">DUF6824 domain-containing protein</fullName>
    </recommendedName>
</protein>
<reference evidence="3" key="1">
    <citation type="submission" date="2021-01" db="EMBL/GenBank/DDBJ databases">
        <authorList>
            <person name="Corre E."/>
            <person name="Pelletier E."/>
            <person name="Niang G."/>
            <person name="Scheremetjew M."/>
            <person name="Finn R."/>
            <person name="Kale V."/>
            <person name="Holt S."/>
            <person name="Cochrane G."/>
            <person name="Meng A."/>
            <person name="Brown T."/>
            <person name="Cohen L."/>
        </authorList>
    </citation>
    <scope>NUCLEOTIDE SEQUENCE</scope>
    <source>
        <strain evidence="3">CCMP125</strain>
    </source>
</reference>
<gene>
    <name evidence="3" type="ORF">APAL1065_LOCUS22755</name>
</gene>
<accession>A0A7S2YNI3</accession>
<proteinExistence type="predicted"/>
<feature type="region of interest" description="Disordered" evidence="1">
    <location>
        <begin position="396"/>
        <end position="418"/>
    </location>
</feature>
<dbReference type="AlphaFoldDB" id="A0A7S2YNI3"/>
<feature type="compositionally biased region" description="Low complexity" evidence="1">
    <location>
        <begin position="173"/>
        <end position="183"/>
    </location>
</feature>
<name>A0A7S2YNI3_9STRA</name>
<feature type="domain" description="DUF6824" evidence="2">
    <location>
        <begin position="22"/>
        <end position="105"/>
    </location>
</feature>
<dbReference type="InterPro" id="IPR049227">
    <property type="entry name" value="DUF6824"/>
</dbReference>
<evidence type="ECO:0000256" key="1">
    <source>
        <dbReference type="SAM" id="MobiDB-lite"/>
    </source>
</evidence>
<evidence type="ECO:0000259" key="2">
    <source>
        <dbReference type="Pfam" id="PF20710"/>
    </source>
</evidence>
<dbReference type="EMBL" id="HBHT01033845">
    <property type="protein sequence ID" value="CAD9986502.1"/>
    <property type="molecule type" value="Transcribed_RNA"/>
</dbReference>
<feature type="region of interest" description="Disordered" evidence="1">
    <location>
        <begin position="173"/>
        <end position="200"/>
    </location>
</feature>